<comment type="similarity">
    <text evidence="2">Belongs to the mitochondrial carrier (TC 2.A.29) family.</text>
</comment>
<evidence type="ECO:0000256" key="7">
    <source>
        <dbReference type="ARBA" id="ARBA00023136"/>
    </source>
</evidence>
<keyword evidence="4 8" id="KW-0812">Transmembrane</keyword>
<evidence type="ECO:0000256" key="5">
    <source>
        <dbReference type="ARBA" id="ARBA00022737"/>
    </source>
</evidence>
<organism evidence="10 11">
    <name type="scientific">Canis lupus familiaris</name>
    <name type="common">Dog</name>
    <name type="synonym">Canis familiaris</name>
    <dbReference type="NCBI Taxonomy" id="9615"/>
    <lineage>
        <taxon>Eukaryota</taxon>
        <taxon>Metazoa</taxon>
        <taxon>Chordata</taxon>
        <taxon>Craniata</taxon>
        <taxon>Vertebrata</taxon>
        <taxon>Euteleostomi</taxon>
        <taxon>Mammalia</taxon>
        <taxon>Eutheria</taxon>
        <taxon>Laurasiatheria</taxon>
        <taxon>Carnivora</taxon>
        <taxon>Caniformia</taxon>
        <taxon>Canidae</taxon>
        <taxon>Canis</taxon>
    </lineage>
</organism>
<feature type="region of interest" description="Disordered" evidence="9">
    <location>
        <begin position="141"/>
        <end position="344"/>
    </location>
</feature>
<feature type="compositionally biased region" description="Pro residues" evidence="9">
    <location>
        <begin position="320"/>
        <end position="329"/>
    </location>
</feature>
<dbReference type="GO" id="GO:0055085">
    <property type="term" value="P:transmembrane transport"/>
    <property type="evidence" value="ECO:0007669"/>
    <property type="project" value="InterPro"/>
</dbReference>
<feature type="compositionally biased region" description="Low complexity" evidence="9">
    <location>
        <begin position="285"/>
        <end position="295"/>
    </location>
</feature>
<feature type="compositionally biased region" description="Low complexity" evidence="9">
    <location>
        <begin position="358"/>
        <end position="370"/>
    </location>
</feature>
<keyword evidence="5" id="KW-0677">Repeat</keyword>
<feature type="compositionally biased region" description="Basic and acidic residues" evidence="9">
    <location>
        <begin position="371"/>
        <end position="382"/>
    </location>
</feature>
<feature type="compositionally biased region" description="Low complexity" evidence="9">
    <location>
        <begin position="205"/>
        <end position="227"/>
    </location>
</feature>
<evidence type="ECO:0000256" key="2">
    <source>
        <dbReference type="ARBA" id="ARBA00006375"/>
    </source>
</evidence>
<reference evidence="10" key="1">
    <citation type="submission" date="2018-10" db="EMBL/GenBank/DDBJ databases">
        <title>De novo assembly of a Great Dane genome.</title>
        <authorList>
            <person name="Kidd J.M."/>
            <person name="Pendleton A.L."/>
            <person name="Shen F."/>
            <person name="Emery S."/>
        </authorList>
    </citation>
    <scope>NUCLEOTIDE SEQUENCE [LARGE SCALE GENOMIC DNA]</scope>
    <source>
        <strain evidence="10">Great Dane</strain>
    </source>
</reference>
<feature type="compositionally biased region" description="Pro residues" evidence="9">
    <location>
        <begin position="296"/>
        <end position="312"/>
    </location>
</feature>
<feature type="compositionally biased region" description="Low complexity" evidence="9">
    <location>
        <begin position="266"/>
        <end position="278"/>
    </location>
</feature>
<keyword evidence="6" id="KW-1133">Transmembrane helix</keyword>
<evidence type="ECO:0000256" key="8">
    <source>
        <dbReference type="PROSITE-ProRule" id="PRU00282"/>
    </source>
</evidence>
<feature type="repeat" description="Solcar" evidence="8">
    <location>
        <begin position="407"/>
        <end position="497"/>
    </location>
</feature>
<gene>
    <name evidence="10" type="primary">UCP1</name>
</gene>
<accession>A0A8C0QMS6</accession>
<dbReference type="PANTHER" id="PTHR45618">
    <property type="entry name" value="MITOCHONDRIAL DICARBOXYLATE CARRIER-RELATED"/>
    <property type="match status" value="1"/>
</dbReference>
<dbReference type="PROSITE" id="PS50920">
    <property type="entry name" value="SOLCAR"/>
    <property type="match status" value="2"/>
</dbReference>
<evidence type="ECO:0000313" key="11">
    <source>
        <dbReference type="Proteomes" id="UP000694542"/>
    </source>
</evidence>
<evidence type="ECO:0000313" key="10">
    <source>
        <dbReference type="Ensembl" id="ENSCAFP00040013645.1"/>
    </source>
</evidence>
<evidence type="ECO:0000256" key="6">
    <source>
        <dbReference type="ARBA" id="ARBA00022989"/>
    </source>
</evidence>
<protein>
    <submittedName>
        <fullName evidence="10">Uncoupling protein 1</fullName>
    </submittedName>
</protein>
<feature type="region of interest" description="Disordered" evidence="9">
    <location>
        <begin position="358"/>
        <end position="403"/>
    </location>
</feature>
<dbReference type="Ensembl" id="ENSCAFT00040015741.1">
    <property type="protein sequence ID" value="ENSCAFP00040013645.1"/>
    <property type="gene ID" value="ENSCAFG00040008422.1"/>
</dbReference>
<dbReference type="AlphaFoldDB" id="A0A8C0QMS6"/>
<dbReference type="Pfam" id="PF00153">
    <property type="entry name" value="Mito_carr"/>
    <property type="match status" value="2"/>
</dbReference>
<comment type="subcellular location">
    <subcellularLocation>
        <location evidence="1">Membrane</location>
        <topology evidence="1">Multi-pass membrane protein</topology>
    </subcellularLocation>
</comment>
<evidence type="ECO:0000256" key="3">
    <source>
        <dbReference type="ARBA" id="ARBA00022448"/>
    </source>
</evidence>
<dbReference type="SUPFAM" id="SSF103506">
    <property type="entry name" value="Mitochondrial carrier"/>
    <property type="match status" value="1"/>
</dbReference>
<dbReference type="Proteomes" id="UP000694542">
    <property type="component" value="Chromosome 19"/>
</dbReference>
<dbReference type="PRINTS" id="PR00784">
    <property type="entry name" value="MTUNCOUPLING"/>
</dbReference>
<keyword evidence="7 8" id="KW-0472">Membrane</keyword>
<feature type="compositionally biased region" description="Low complexity" evidence="9">
    <location>
        <begin position="330"/>
        <end position="341"/>
    </location>
</feature>
<reference evidence="10" key="2">
    <citation type="submission" date="2025-08" db="UniProtKB">
        <authorList>
            <consortium name="Ensembl"/>
        </authorList>
    </citation>
    <scope>IDENTIFICATION</scope>
</reference>
<dbReference type="InterPro" id="IPR050391">
    <property type="entry name" value="Mito_Metabolite_Transporter"/>
</dbReference>
<dbReference type="Gene3D" id="1.50.40.10">
    <property type="entry name" value="Mitochondrial carrier domain"/>
    <property type="match status" value="1"/>
</dbReference>
<proteinExistence type="inferred from homology"/>
<keyword evidence="3" id="KW-0813">Transport</keyword>
<name>A0A8C0QMS6_CANLF</name>
<dbReference type="InterPro" id="IPR023395">
    <property type="entry name" value="MCP_dom_sf"/>
</dbReference>
<evidence type="ECO:0000256" key="4">
    <source>
        <dbReference type="ARBA" id="ARBA00022692"/>
    </source>
</evidence>
<feature type="compositionally biased region" description="Pro residues" evidence="9">
    <location>
        <begin position="143"/>
        <end position="158"/>
    </location>
</feature>
<dbReference type="InterPro" id="IPR018108">
    <property type="entry name" value="MCP_transmembrane"/>
</dbReference>
<evidence type="ECO:0000256" key="9">
    <source>
        <dbReference type="SAM" id="MobiDB-lite"/>
    </source>
</evidence>
<sequence>THILVGPSGSACPVASFGSELHPSPTCYPVSVLSRHPVSRAGPWSAPPYTRPTVPNLCLRVGPLPAQVLLNSAGVCRGGNLLSPPSPAYPGPLVCGPCGLGARRWPLAGLHRHLPVLPGPSGTIVKQFCIPCSLILNPKGKRGPPPAAGGIHPHPPPKAAQVSHLGVPSPPSPEEEAGRGVTTARGGGSARPPQAAPGSQAWSPASASTTLCTGGSSSCSGRWGSARASRRRRQPRTPEGGRAPDGTGRTGRDLAPGQGRRGRGAGAPRAARGARPGQVRGEQLPAPRGAGDGPAPGRPPPPPRPGPPPGCLPSPSSAPRAPPAGPPPSRRLLSAAAARSRPGARVLGCSGARVLGRRAAGGDAAGPGLRRAPDPERPDRRGGGGGLPGGPAHLPARHRQSAAAAAASLGSRISAGVMTGGAAVFIGQPTEVVKVRLQAQSHLHGRKPRYTGTYNAYRIIATTEGLTGLWKGTTPNLMRNVIINCTELVTYDLMKEALVKNHLLADDLPCHFLSALVAGFCTTVLSSPVDVVKTRFVNSVPEQYTSVPNCAMTMLTKEGPLAFFKGFVPSFLRLGSWNVIMFVCFEQLKRELMKSGRTVDCAT</sequence>
<dbReference type="GO" id="GO:0016020">
    <property type="term" value="C:membrane"/>
    <property type="evidence" value="ECO:0007669"/>
    <property type="project" value="UniProtKB-SubCell"/>
</dbReference>
<dbReference type="InterPro" id="IPR002067">
    <property type="entry name" value="MCP"/>
</dbReference>
<evidence type="ECO:0000256" key="1">
    <source>
        <dbReference type="ARBA" id="ARBA00004141"/>
    </source>
</evidence>
<feature type="repeat" description="Solcar" evidence="8">
    <location>
        <begin position="506"/>
        <end position="591"/>
    </location>
</feature>